<organism evidence="1 2">
    <name type="scientific">Senna tora</name>
    <dbReference type="NCBI Taxonomy" id="362788"/>
    <lineage>
        <taxon>Eukaryota</taxon>
        <taxon>Viridiplantae</taxon>
        <taxon>Streptophyta</taxon>
        <taxon>Embryophyta</taxon>
        <taxon>Tracheophyta</taxon>
        <taxon>Spermatophyta</taxon>
        <taxon>Magnoliopsida</taxon>
        <taxon>eudicotyledons</taxon>
        <taxon>Gunneridae</taxon>
        <taxon>Pentapetalae</taxon>
        <taxon>rosids</taxon>
        <taxon>fabids</taxon>
        <taxon>Fabales</taxon>
        <taxon>Fabaceae</taxon>
        <taxon>Caesalpinioideae</taxon>
        <taxon>Cassia clade</taxon>
        <taxon>Senna</taxon>
    </lineage>
</organism>
<dbReference type="OrthoDB" id="1735671at2759"/>
<comment type="caution">
    <text evidence="1">The sequence shown here is derived from an EMBL/GenBank/DDBJ whole genome shotgun (WGS) entry which is preliminary data.</text>
</comment>
<sequence>MVTGGRSEASQLFHQAWPWMLELCPQLADLQTCGKSYKLRWINNLMPDLKRRLFSKSKVSSAMLGKSKLDASEKEILLKEVKLSKARMKQAEQVSEKWRAISDGKCKRHSLRSILVNFD</sequence>
<evidence type="ECO:0000313" key="2">
    <source>
        <dbReference type="Proteomes" id="UP000634136"/>
    </source>
</evidence>
<accession>A0A834TJ19</accession>
<evidence type="ECO:0000313" key="1">
    <source>
        <dbReference type="EMBL" id="KAF7821994.1"/>
    </source>
</evidence>
<keyword evidence="2" id="KW-1185">Reference proteome</keyword>
<dbReference type="Proteomes" id="UP000634136">
    <property type="component" value="Unassembled WGS sequence"/>
</dbReference>
<proteinExistence type="predicted"/>
<dbReference type="EMBL" id="JAAIUW010000008">
    <property type="protein sequence ID" value="KAF7821994.1"/>
    <property type="molecule type" value="Genomic_DNA"/>
</dbReference>
<gene>
    <name evidence="1" type="ORF">G2W53_027449</name>
</gene>
<dbReference type="AlphaFoldDB" id="A0A834TJ19"/>
<reference evidence="1" key="1">
    <citation type="submission" date="2020-09" db="EMBL/GenBank/DDBJ databases">
        <title>Genome-Enabled Discovery of Anthraquinone Biosynthesis in Senna tora.</title>
        <authorList>
            <person name="Kang S.-H."/>
            <person name="Pandey R.P."/>
            <person name="Lee C.-M."/>
            <person name="Sim J.-S."/>
            <person name="Jeong J.-T."/>
            <person name="Choi B.-S."/>
            <person name="Jung M."/>
            <person name="Ginzburg D."/>
            <person name="Zhao K."/>
            <person name="Won S.Y."/>
            <person name="Oh T.-J."/>
            <person name="Yu Y."/>
            <person name="Kim N.-H."/>
            <person name="Lee O.R."/>
            <person name="Lee T.-H."/>
            <person name="Bashyal P."/>
            <person name="Kim T.-S."/>
            <person name="Lee W.-H."/>
            <person name="Kawkins C."/>
            <person name="Kim C.-K."/>
            <person name="Kim J.S."/>
            <person name="Ahn B.O."/>
            <person name="Rhee S.Y."/>
            <person name="Sohng J.K."/>
        </authorList>
    </citation>
    <scope>NUCLEOTIDE SEQUENCE</scope>
    <source>
        <tissue evidence="1">Leaf</tissue>
    </source>
</reference>
<protein>
    <submittedName>
        <fullName evidence="1">Polyamine-modulated factor 1-binding protein 1</fullName>
    </submittedName>
</protein>
<name>A0A834TJ19_9FABA</name>